<feature type="transmembrane region" description="Helical" evidence="1">
    <location>
        <begin position="733"/>
        <end position="755"/>
    </location>
</feature>
<feature type="domain" description="Aerotolerance regulator N-terminal" evidence="2">
    <location>
        <begin position="5"/>
        <end position="78"/>
    </location>
</feature>
<evidence type="ECO:0000256" key="1">
    <source>
        <dbReference type="SAM" id="Phobius"/>
    </source>
</evidence>
<dbReference type="Pfam" id="PF07584">
    <property type="entry name" value="BatA"/>
    <property type="match status" value="1"/>
</dbReference>
<dbReference type="Gene3D" id="3.40.50.410">
    <property type="entry name" value="von Willebrand factor, type A domain"/>
    <property type="match status" value="1"/>
</dbReference>
<dbReference type="InterPro" id="IPR024163">
    <property type="entry name" value="Aerotolerance_reg_N"/>
</dbReference>
<keyword evidence="1" id="KW-0812">Transmembrane</keyword>
<dbReference type="KEGG" id="mff:MFFC18_06770"/>
<dbReference type="AlphaFoldDB" id="A0A5B9P884"/>
<sequence length="759" mass="85001">MLSWFFNPWMLMGGLAVASPILIHLLNKRRFKIVEWAAMDFLFDAEKKNKRRVQIENMILLLLRCLAMLLIALMLARPFLPSNVIGAFSQTRQLERIIVIDDSLSQRVLVDSIPAMQKTKESVKDLLRGFASSNESEDWVSVWLTSDPSQRLIDYKPLTESTLPEILQVVEQIDCSDQVADYSASLGELDRYLQGQREDVGRAVYIYSDLRDRDWRPLANQDAEAAPRNVAKRIGENSVGTFVVDTGGEQDQNLAITGIRPDGLLVSDKSVSFLVDVTNFGKQTVNEISVLFQVNDAQAEYESIGVLGPGKTETLVFNYFFNRPAPNDLLNQNLQRKSRVRNFRIRAEIDRQSLGEDLKQDQLIEDSSRFYAARILEGIPVLLVDGDPSAISERSETHYLQSLNVPGTGLSMTDVTVSELETVSLADFQIIFLCNVDEASPDRIKELTKWVEDGGSLVFMPGNRVRATTFNDAFHRSGDGLSPLKLDRMAGDPTMSRWVNFEPDPQVHPSLRVILESDASSLGKIDVFSWWTSILDENLIGKTVSVPLRLTDKDNSPAMVDRTLGNGRVIVFTIPGDGDWTMWPSSPTYAPVMIDLIDYLLGQSKEASTILLGDTISQPIDLSAFANRATLRDPAEESVEAVAKPVDAEDSDAIIQEVTFENTGRAGFYDLKFQRHDGGTESTLYASNYDPQESRLDRLAPTEQEDFFSGKNLQLISGEELASQSVSGSNTEIWLQILMILFGVLVTEQLLAYWWGRKR</sequence>
<name>A0A5B9P884_9BACT</name>
<dbReference type="PANTHER" id="PTHR37464">
    <property type="entry name" value="BLL2463 PROTEIN"/>
    <property type="match status" value="1"/>
</dbReference>
<dbReference type="PANTHER" id="PTHR37464:SF1">
    <property type="entry name" value="BLL2463 PROTEIN"/>
    <property type="match status" value="1"/>
</dbReference>
<reference evidence="3 4" key="1">
    <citation type="submission" date="2019-08" db="EMBL/GenBank/DDBJ databases">
        <title>Deep-cultivation of Planctomycetes and their phenomic and genomic characterization uncovers novel biology.</title>
        <authorList>
            <person name="Wiegand S."/>
            <person name="Jogler M."/>
            <person name="Boedeker C."/>
            <person name="Pinto D."/>
            <person name="Vollmers J."/>
            <person name="Rivas-Marin E."/>
            <person name="Kohn T."/>
            <person name="Peeters S.H."/>
            <person name="Heuer A."/>
            <person name="Rast P."/>
            <person name="Oberbeckmann S."/>
            <person name="Bunk B."/>
            <person name="Jeske O."/>
            <person name="Meyerdierks A."/>
            <person name="Storesund J.E."/>
            <person name="Kallscheuer N."/>
            <person name="Luecker S."/>
            <person name="Lage O.M."/>
            <person name="Pohl T."/>
            <person name="Merkel B.J."/>
            <person name="Hornburger P."/>
            <person name="Mueller R.-W."/>
            <person name="Bruemmer F."/>
            <person name="Labrenz M."/>
            <person name="Spormann A.M."/>
            <person name="Op den Camp H."/>
            <person name="Overmann J."/>
            <person name="Amann R."/>
            <person name="Jetten M.S.M."/>
            <person name="Mascher T."/>
            <person name="Medema M.H."/>
            <person name="Devos D.P."/>
            <person name="Kaster A.-K."/>
            <person name="Ovreas L."/>
            <person name="Rohde M."/>
            <person name="Galperin M.Y."/>
            <person name="Jogler C."/>
        </authorList>
    </citation>
    <scope>NUCLEOTIDE SEQUENCE [LARGE SCALE GENOMIC DNA]</scope>
    <source>
        <strain evidence="3 4">FC18</strain>
    </source>
</reference>
<dbReference type="SUPFAM" id="SSF52317">
    <property type="entry name" value="Class I glutamine amidotransferase-like"/>
    <property type="match status" value="1"/>
</dbReference>
<gene>
    <name evidence="3" type="ORF">MFFC18_06770</name>
</gene>
<dbReference type="NCBIfam" id="TIGR02226">
    <property type="entry name" value="two_anch"/>
    <property type="match status" value="1"/>
</dbReference>
<accession>A0A5B9P884</accession>
<evidence type="ECO:0000313" key="3">
    <source>
        <dbReference type="EMBL" id="QEG20826.1"/>
    </source>
</evidence>
<feature type="transmembrane region" description="Helical" evidence="1">
    <location>
        <begin position="6"/>
        <end position="26"/>
    </location>
</feature>
<dbReference type="Proteomes" id="UP000322214">
    <property type="component" value="Chromosome"/>
</dbReference>
<proteinExistence type="predicted"/>
<keyword evidence="1" id="KW-0472">Membrane</keyword>
<keyword evidence="1" id="KW-1133">Transmembrane helix</keyword>
<protein>
    <recommendedName>
        <fullName evidence="2">Aerotolerance regulator N-terminal domain-containing protein</fullName>
    </recommendedName>
</protein>
<evidence type="ECO:0000313" key="4">
    <source>
        <dbReference type="Proteomes" id="UP000322214"/>
    </source>
</evidence>
<feature type="transmembrane region" description="Helical" evidence="1">
    <location>
        <begin position="58"/>
        <end position="80"/>
    </location>
</feature>
<dbReference type="STRING" id="980251.GCA_001642875_03024"/>
<keyword evidence="4" id="KW-1185">Reference proteome</keyword>
<dbReference type="RefSeq" id="WP_148618610.1">
    <property type="nucleotide sequence ID" value="NZ_CP042912.1"/>
</dbReference>
<dbReference type="Gene3D" id="3.40.50.880">
    <property type="match status" value="1"/>
</dbReference>
<dbReference type="InterPro" id="IPR036465">
    <property type="entry name" value="vWFA_dom_sf"/>
</dbReference>
<organism evidence="3 4">
    <name type="scientific">Mariniblastus fucicola</name>
    <dbReference type="NCBI Taxonomy" id="980251"/>
    <lineage>
        <taxon>Bacteria</taxon>
        <taxon>Pseudomonadati</taxon>
        <taxon>Planctomycetota</taxon>
        <taxon>Planctomycetia</taxon>
        <taxon>Pirellulales</taxon>
        <taxon>Pirellulaceae</taxon>
        <taxon>Mariniblastus</taxon>
    </lineage>
</organism>
<dbReference type="OrthoDB" id="7052926at2"/>
<dbReference type="InterPro" id="IPR029062">
    <property type="entry name" value="Class_I_gatase-like"/>
</dbReference>
<dbReference type="InterPro" id="IPR011933">
    <property type="entry name" value="Double_TM_dom"/>
</dbReference>
<evidence type="ECO:0000259" key="2">
    <source>
        <dbReference type="Pfam" id="PF07584"/>
    </source>
</evidence>
<dbReference type="EMBL" id="CP042912">
    <property type="protein sequence ID" value="QEG20826.1"/>
    <property type="molecule type" value="Genomic_DNA"/>
</dbReference>
<dbReference type="SUPFAM" id="SSF53300">
    <property type="entry name" value="vWA-like"/>
    <property type="match status" value="1"/>
</dbReference>